<gene>
    <name evidence="1" type="ORF">AN640_05630</name>
</gene>
<reference evidence="1" key="1">
    <citation type="submission" date="2016-08" db="EMBL/GenBank/DDBJ databases">
        <authorList>
            <person name="Ngugi D.K."/>
            <person name="Miyake S."/>
            <person name="Stingl U."/>
        </authorList>
    </citation>
    <scope>NUCLEOTIDE SEQUENCE</scope>
    <source>
        <strain evidence="1">SCG-D08WGA-EpuloA1</strain>
    </source>
</reference>
<proteinExistence type="predicted"/>
<keyword evidence="2" id="KW-1185">Reference proteome</keyword>
<evidence type="ECO:0000313" key="2">
    <source>
        <dbReference type="Proteomes" id="UP000188637"/>
    </source>
</evidence>
<comment type="caution">
    <text evidence="1">The sequence shown here is derived from an EMBL/GenBank/DDBJ whole genome shotgun (WGS) entry which is preliminary data.</text>
</comment>
<dbReference type="Proteomes" id="UP000188637">
    <property type="component" value="Unassembled WGS sequence"/>
</dbReference>
<name>A0ACC8XI59_9FIRM</name>
<organism evidence="1 2">
    <name type="scientific">Candidatus Epulonipiscium fishelsonii</name>
    <dbReference type="NCBI Taxonomy" id="77094"/>
    <lineage>
        <taxon>Bacteria</taxon>
        <taxon>Bacillati</taxon>
        <taxon>Bacillota</taxon>
        <taxon>Clostridia</taxon>
        <taxon>Lachnospirales</taxon>
        <taxon>Lachnospiraceae</taxon>
        <taxon>Candidatus Epulonipiscium</taxon>
    </lineage>
</organism>
<sequence length="360" mass="40787">MKKICTIVGARPQFIKLAVVSRELEGKFNEVVIHTGQHYDYNMSDIFFEELDIKKPDYNLGVSGGTHAKMTADMLIKIEDVLITEKPDMVLLYGDTNSTLAGALSAVKLNIPICHIEAGARLGTLSNPEEANRIATDHLSSLHLVCTETGMEFLKKEGKSHSSYLVGDPMYDAFLYYSNKADDVKTLVGYNNETIEIPDKFYFMTIHRQENTDEQTKLLEILKAMNSLEHKTIYPVHPRAYKLVDEICLKNNFENIISVKPIGYLSSINLINRCEKIVTDSGGVQREAFFAKKPCVTIFDYVIWPETMKDNNNQMATPNKEDILNKLNKQVNFDLTYQPFGDGHSAKKIVKHIEAYFLKA</sequence>
<dbReference type="EMBL" id="LJHD01000109">
    <property type="protein sequence ID" value="ONI44410.1"/>
    <property type="molecule type" value="Genomic_DNA"/>
</dbReference>
<accession>A0ACC8XI59</accession>
<protein>
    <submittedName>
        <fullName evidence="1">UDP-N-acetylglucosamine 2-epimerase</fullName>
    </submittedName>
</protein>
<evidence type="ECO:0000313" key="1">
    <source>
        <dbReference type="EMBL" id="ONI44410.1"/>
    </source>
</evidence>